<dbReference type="PANTHER" id="PTHR11280:SF6">
    <property type="entry name" value="GLUCOSAMINE-6-PHOSPHATE ISOMERASE NAGB"/>
    <property type="match status" value="1"/>
</dbReference>
<proteinExistence type="predicted"/>
<evidence type="ECO:0000313" key="3">
    <source>
        <dbReference type="Proteomes" id="UP000240912"/>
    </source>
</evidence>
<organism evidence="2 3">
    <name type="scientific">Pedobacter yulinensis</name>
    <dbReference type="NCBI Taxonomy" id="2126353"/>
    <lineage>
        <taxon>Bacteria</taxon>
        <taxon>Pseudomonadati</taxon>
        <taxon>Bacteroidota</taxon>
        <taxon>Sphingobacteriia</taxon>
        <taxon>Sphingobacteriales</taxon>
        <taxon>Sphingobacteriaceae</taxon>
        <taxon>Pedobacter</taxon>
    </lineage>
</organism>
<dbReference type="EMBL" id="PYLS01000005">
    <property type="protein sequence ID" value="PST83751.1"/>
    <property type="molecule type" value="Genomic_DNA"/>
</dbReference>
<protein>
    <submittedName>
        <fullName evidence="2">Glucosamine-6-phosphate deaminase</fullName>
    </submittedName>
</protein>
<dbReference type="GO" id="GO:0006046">
    <property type="term" value="P:N-acetylglucosamine catabolic process"/>
    <property type="evidence" value="ECO:0007669"/>
    <property type="project" value="TreeGrafter"/>
</dbReference>
<dbReference type="RefSeq" id="WP_107214942.1">
    <property type="nucleotide sequence ID" value="NZ_KZ686269.1"/>
</dbReference>
<name>A0A2T3HMZ6_9SPHI</name>
<evidence type="ECO:0000313" key="2">
    <source>
        <dbReference type="EMBL" id="PST83751.1"/>
    </source>
</evidence>
<evidence type="ECO:0000259" key="1">
    <source>
        <dbReference type="Pfam" id="PF01182"/>
    </source>
</evidence>
<dbReference type="GO" id="GO:0042802">
    <property type="term" value="F:identical protein binding"/>
    <property type="evidence" value="ECO:0007669"/>
    <property type="project" value="TreeGrafter"/>
</dbReference>
<dbReference type="GO" id="GO:0004342">
    <property type="term" value="F:glucosamine-6-phosphate deaminase activity"/>
    <property type="evidence" value="ECO:0007669"/>
    <property type="project" value="InterPro"/>
</dbReference>
<dbReference type="GO" id="GO:0005975">
    <property type="term" value="P:carbohydrate metabolic process"/>
    <property type="evidence" value="ECO:0007669"/>
    <property type="project" value="InterPro"/>
</dbReference>
<comment type="caution">
    <text evidence="2">The sequence shown here is derived from an EMBL/GenBank/DDBJ whole genome shotgun (WGS) entry which is preliminary data.</text>
</comment>
<reference evidence="2 3" key="1">
    <citation type="submission" date="2018-03" db="EMBL/GenBank/DDBJ databases">
        <authorList>
            <person name="Keele B.F."/>
        </authorList>
    </citation>
    <scope>NUCLEOTIDE SEQUENCE [LARGE SCALE GENOMIC DNA]</scope>
    <source>
        <strain evidence="2 3">YL28-9</strain>
    </source>
</reference>
<feature type="domain" description="Glucosamine/galactosamine-6-phosphate isomerase" evidence="1">
    <location>
        <begin position="8"/>
        <end position="228"/>
    </location>
</feature>
<sequence>MNIKIYESRKALGAAAAEQFAQEVRRLSSIKNQVNVIFAAAPSQNEFLAHLHTYNLNWDHINAFHMDEYIGLPADAPQGFGNFLRERLFEKFEFRSVYYLNGNASDPDAECLRYAQLLAEHPADIVCMGIGENGHLAFNDPPVADFNDRQAVKIVQLDEDCRNQQVNDGCFEHIGQVPKLALTLTIPSLLKADFISCVVPGKAKARAVKNALEEQIDTKYPASILQRHSNVDLFLDRDSASLLT</sequence>
<dbReference type="OrthoDB" id="9791139at2"/>
<dbReference type="GO" id="GO:0019262">
    <property type="term" value="P:N-acetylneuraminate catabolic process"/>
    <property type="evidence" value="ECO:0007669"/>
    <property type="project" value="TreeGrafter"/>
</dbReference>
<keyword evidence="3" id="KW-1185">Reference proteome</keyword>
<dbReference type="InterPro" id="IPR006148">
    <property type="entry name" value="Glc/Gal-6P_isomerase"/>
</dbReference>
<dbReference type="InterPro" id="IPR004547">
    <property type="entry name" value="Glucosamine6P_isomerase"/>
</dbReference>
<dbReference type="InterPro" id="IPR037171">
    <property type="entry name" value="NagB/RpiA_transferase-like"/>
</dbReference>
<dbReference type="AlphaFoldDB" id="A0A2T3HMZ6"/>
<dbReference type="PANTHER" id="PTHR11280">
    <property type="entry name" value="GLUCOSAMINE-6-PHOSPHATE ISOMERASE"/>
    <property type="match status" value="1"/>
</dbReference>
<gene>
    <name evidence="2" type="ORF">C7T94_08465</name>
</gene>
<dbReference type="Pfam" id="PF01182">
    <property type="entry name" value="Glucosamine_iso"/>
    <property type="match status" value="1"/>
</dbReference>
<accession>A0A2T3HMZ6</accession>
<dbReference type="GO" id="GO:0005737">
    <property type="term" value="C:cytoplasm"/>
    <property type="evidence" value="ECO:0007669"/>
    <property type="project" value="TreeGrafter"/>
</dbReference>
<dbReference type="CDD" id="cd01399">
    <property type="entry name" value="GlcN6P_deaminase"/>
    <property type="match status" value="1"/>
</dbReference>
<dbReference type="SUPFAM" id="SSF100950">
    <property type="entry name" value="NagB/RpiA/CoA transferase-like"/>
    <property type="match status" value="1"/>
</dbReference>
<dbReference type="GO" id="GO:0006043">
    <property type="term" value="P:glucosamine catabolic process"/>
    <property type="evidence" value="ECO:0007669"/>
    <property type="project" value="TreeGrafter"/>
</dbReference>
<dbReference type="Gene3D" id="3.40.50.1360">
    <property type="match status" value="1"/>
</dbReference>
<dbReference type="Proteomes" id="UP000240912">
    <property type="component" value="Unassembled WGS sequence"/>
</dbReference>